<feature type="domain" description="DUF8039" evidence="1">
    <location>
        <begin position="144"/>
        <end position="218"/>
    </location>
</feature>
<dbReference type="STRING" id="1088818.A0A2I0AZR9"/>
<accession>A0A2I0AZR9</accession>
<evidence type="ECO:0000313" key="2">
    <source>
        <dbReference type="EMBL" id="PKA61024.1"/>
    </source>
</evidence>
<reference evidence="2 3" key="1">
    <citation type="journal article" date="2017" name="Nature">
        <title>The Apostasia genome and the evolution of orchids.</title>
        <authorList>
            <person name="Zhang G.Q."/>
            <person name="Liu K.W."/>
            <person name="Li Z."/>
            <person name="Lohaus R."/>
            <person name="Hsiao Y.Y."/>
            <person name="Niu S.C."/>
            <person name="Wang J.Y."/>
            <person name="Lin Y.C."/>
            <person name="Xu Q."/>
            <person name="Chen L.J."/>
            <person name="Yoshida K."/>
            <person name="Fujiwara S."/>
            <person name="Wang Z.W."/>
            <person name="Zhang Y.Q."/>
            <person name="Mitsuda N."/>
            <person name="Wang M."/>
            <person name="Liu G.H."/>
            <person name="Pecoraro L."/>
            <person name="Huang H.X."/>
            <person name="Xiao X.J."/>
            <person name="Lin M."/>
            <person name="Wu X.Y."/>
            <person name="Wu W.L."/>
            <person name="Chen Y.Y."/>
            <person name="Chang S.B."/>
            <person name="Sakamoto S."/>
            <person name="Ohme-Takagi M."/>
            <person name="Yagi M."/>
            <person name="Zeng S.J."/>
            <person name="Shen C.Y."/>
            <person name="Yeh C.M."/>
            <person name="Luo Y.B."/>
            <person name="Tsai W.C."/>
            <person name="Van de Peer Y."/>
            <person name="Liu Z.J."/>
        </authorList>
    </citation>
    <scope>NUCLEOTIDE SEQUENCE [LARGE SCALE GENOMIC DNA]</scope>
    <source>
        <strain evidence="3">cv. Shenzhen</strain>
        <tissue evidence="2">Stem</tissue>
    </source>
</reference>
<sequence>MPEAALCCSDSFLLRHHPTITPRPLRPRASHYICLYKGGAERERGLLQILTEMDGFKELTSQQKGTFETGQEDSTAIPEDLKIRLAYREASVAVLACYYPDIHHPFTEIDINIVSIKLNMWYAEFSGNAFSRKSNYVHSIGMHCLIACVTPNNVVAHGRMVNPVTLVVHILSMGDGTCTVIVDHVIDGSASLVFPIDDKTTIGEALRYVIPWPTWLISHDDQEKDHILLSFLNKMLEHAIHALIDESFSISTFEAMELMEPTRAPISPPIPNLGRLMFVFGRPGKGSG</sequence>
<dbReference type="InterPro" id="IPR058352">
    <property type="entry name" value="DUF8039"/>
</dbReference>
<dbReference type="AlphaFoldDB" id="A0A2I0AZR9"/>
<gene>
    <name evidence="2" type="ORF">AXF42_Ash005920</name>
</gene>
<dbReference type="Pfam" id="PF26133">
    <property type="entry name" value="DUF8039"/>
    <property type="match status" value="1"/>
</dbReference>
<keyword evidence="3" id="KW-1185">Reference proteome</keyword>
<organism evidence="2 3">
    <name type="scientific">Apostasia shenzhenica</name>
    <dbReference type="NCBI Taxonomy" id="1088818"/>
    <lineage>
        <taxon>Eukaryota</taxon>
        <taxon>Viridiplantae</taxon>
        <taxon>Streptophyta</taxon>
        <taxon>Embryophyta</taxon>
        <taxon>Tracheophyta</taxon>
        <taxon>Spermatophyta</taxon>
        <taxon>Magnoliopsida</taxon>
        <taxon>Liliopsida</taxon>
        <taxon>Asparagales</taxon>
        <taxon>Orchidaceae</taxon>
        <taxon>Apostasioideae</taxon>
        <taxon>Apostasia</taxon>
    </lineage>
</organism>
<dbReference type="Proteomes" id="UP000236161">
    <property type="component" value="Unassembled WGS sequence"/>
</dbReference>
<dbReference type="EMBL" id="KZ451932">
    <property type="protein sequence ID" value="PKA61024.1"/>
    <property type="molecule type" value="Genomic_DNA"/>
</dbReference>
<proteinExistence type="predicted"/>
<dbReference type="OrthoDB" id="10529343at2759"/>
<protein>
    <recommendedName>
        <fullName evidence="1">DUF8039 domain-containing protein</fullName>
    </recommendedName>
</protein>
<name>A0A2I0AZR9_9ASPA</name>
<evidence type="ECO:0000313" key="3">
    <source>
        <dbReference type="Proteomes" id="UP000236161"/>
    </source>
</evidence>
<evidence type="ECO:0000259" key="1">
    <source>
        <dbReference type="Pfam" id="PF26133"/>
    </source>
</evidence>